<evidence type="ECO:0000259" key="1">
    <source>
        <dbReference type="Pfam" id="PF07238"/>
    </source>
</evidence>
<reference evidence="2 3" key="1">
    <citation type="submission" date="2014-10" db="EMBL/GenBank/DDBJ databases">
        <title>Genome sequencing of Vibrio sinaloensis T08.</title>
        <authorList>
            <person name="Chan K.-G."/>
            <person name="Mohamad N.I."/>
        </authorList>
    </citation>
    <scope>NUCLEOTIDE SEQUENCE [LARGE SCALE GENOMIC DNA]</scope>
    <source>
        <strain evidence="2 3">T08</strain>
    </source>
</reference>
<evidence type="ECO:0000313" key="2">
    <source>
        <dbReference type="EMBL" id="KGY07775.1"/>
    </source>
</evidence>
<proteinExistence type="predicted"/>
<organism evidence="2 3">
    <name type="scientific">Photobacterium sp. (strain ATCC 43367)</name>
    <dbReference type="NCBI Taxonomy" id="379097"/>
    <lineage>
        <taxon>Bacteria</taxon>
        <taxon>Pseudomonadati</taxon>
        <taxon>Pseudomonadota</taxon>
        <taxon>Gammaproteobacteria</taxon>
        <taxon>Vibrionales</taxon>
        <taxon>Vibrionaceae</taxon>
        <taxon>Vibrio</taxon>
        <taxon>Vibrio oreintalis group</taxon>
    </lineage>
</organism>
<protein>
    <submittedName>
        <fullName evidence="2">Peptide chain release factor A</fullName>
    </submittedName>
</protein>
<dbReference type="EMBL" id="JRWP01000038">
    <property type="protein sequence ID" value="KGY07775.1"/>
    <property type="molecule type" value="Genomic_DNA"/>
</dbReference>
<dbReference type="RefSeq" id="WP_038191908.1">
    <property type="nucleotide sequence ID" value="NZ_JRWP01000038.1"/>
</dbReference>
<gene>
    <name evidence="2" type="ORF">NM06_15440</name>
</gene>
<comment type="caution">
    <text evidence="2">The sequence shown here is derived from an EMBL/GenBank/DDBJ whole genome shotgun (WGS) entry which is preliminary data.</text>
</comment>
<dbReference type="GO" id="GO:0035438">
    <property type="term" value="F:cyclic-di-GMP binding"/>
    <property type="evidence" value="ECO:0007669"/>
    <property type="project" value="InterPro"/>
</dbReference>
<dbReference type="InterPro" id="IPR009875">
    <property type="entry name" value="PilZ_domain"/>
</dbReference>
<dbReference type="Pfam" id="PF07238">
    <property type="entry name" value="PilZ"/>
    <property type="match status" value="1"/>
</dbReference>
<sequence>MSDMEQKRKFYRLKYPKRGRPCVRFSQELYHVTEVSEGGIRVLMHNLSSLYKGLTMKGVLSLHNDCEVSIEGAVLRFDNDEVIVQLKKGPSFKNMVEEQRHIKNVFPRHFERLKMQAA</sequence>
<dbReference type="Proteomes" id="UP000030451">
    <property type="component" value="Unassembled WGS sequence"/>
</dbReference>
<accession>A0A0A5HTW5</accession>
<name>A0A0A5HTW5_PHOS4</name>
<dbReference type="AlphaFoldDB" id="A0A0A5HTW5"/>
<evidence type="ECO:0000313" key="3">
    <source>
        <dbReference type="Proteomes" id="UP000030451"/>
    </source>
</evidence>
<dbReference type="OrthoDB" id="5894630at2"/>
<feature type="domain" description="PilZ" evidence="1">
    <location>
        <begin position="6"/>
        <end position="99"/>
    </location>
</feature>